<dbReference type="PANTHER" id="PTHR23327">
    <property type="entry name" value="RING FINGER PROTEIN 127"/>
    <property type="match status" value="1"/>
</dbReference>
<proteinExistence type="predicted"/>
<dbReference type="AlphaFoldDB" id="A0AAD4ULG4"/>
<evidence type="ECO:0000256" key="1">
    <source>
        <dbReference type="SAM" id="MobiDB-lite"/>
    </source>
</evidence>
<accession>A0AAD4ULG4</accession>
<dbReference type="EMBL" id="JAKZEL010000002">
    <property type="protein sequence ID" value="KAI4546817.1"/>
    <property type="molecule type" value="Genomic_DNA"/>
</dbReference>
<dbReference type="Gene3D" id="2.30.130.40">
    <property type="entry name" value="LON domain-like"/>
    <property type="match status" value="1"/>
</dbReference>
<dbReference type="GO" id="GO:0061630">
    <property type="term" value="F:ubiquitin protein ligase activity"/>
    <property type="evidence" value="ECO:0007669"/>
    <property type="project" value="TreeGrafter"/>
</dbReference>
<feature type="domain" description="Lon N-terminal" evidence="2">
    <location>
        <begin position="117"/>
        <end position="271"/>
    </location>
</feature>
<comment type="caution">
    <text evidence="3">The sequence shown here is derived from an EMBL/GenBank/DDBJ whole genome shotgun (WGS) entry which is preliminary data.</text>
</comment>
<keyword evidence="4" id="KW-1185">Reference proteome</keyword>
<evidence type="ECO:0000259" key="2">
    <source>
        <dbReference type="SMART" id="SM00464"/>
    </source>
</evidence>
<dbReference type="InterPro" id="IPR015947">
    <property type="entry name" value="PUA-like_sf"/>
</dbReference>
<dbReference type="InterPro" id="IPR003111">
    <property type="entry name" value="Lon_prtase_N"/>
</dbReference>
<protein>
    <recommendedName>
        <fullName evidence="2">Lon N-terminal domain-containing protein</fullName>
    </recommendedName>
</protein>
<dbReference type="Proteomes" id="UP001214576">
    <property type="component" value="Unassembled WGS sequence"/>
</dbReference>
<feature type="region of interest" description="Disordered" evidence="1">
    <location>
        <begin position="54"/>
        <end position="81"/>
    </location>
</feature>
<dbReference type="SUPFAM" id="SSF88697">
    <property type="entry name" value="PUA domain-like"/>
    <property type="match status" value="1"/>
</dbReference>
<reference evidence="3" key="1">
    <citation type="submission" date="2022-03" db="EMBL/GenBank/DDBJ databases">
        <title>Genomic analyses of argali, domestic sheep and their hybrids provide insights into chromosomal evolution, heterosis and genetic basis of agronomic traits.</title>
        <authorList>
            <person name="Li M."/>
        </authorList>
    </citation>
    <scope>NUCLEOTIDE SEQUENCE</scope>
    <source>
        <strain evidence="3">CAU-MHL-2022a</strain>
        <tissue evidence="3">Skin</tissue>
    </source>
</reference>
<sequence length="306" mass="34324">MYVVRFFSAEEQNPSEKPDVFRNSSSSVLRFILGLPCEEDQEVLDGILPAEPSAGLKRQFPNDSEDARAVSGPGKIPRKEANSLPQRNVNCNTGESEELPIEVADFECALCMSLTRDVPIFVCSIAFPTMPCLLHVFEPRYRLMIRRCLETGAKRSGLCLSAEHAGISEYGCMLAVKDVRTFPDGGSVIDAVGISCFRVLNHRHRDGYNRQPLNTQKMKGSDSESKSNPGGPTWSWWMLAVLPLARKAQLATLGMISLKEHLLAIRRILVIITRWMFFDKTKHVFDKTVECGPDVHMDVLDRTKYC</sequence>
<dbReference type="InterPro" id="IPR046336">
    <property type="entry name" value="Lon_prtase_N_sf"/>
</dbReference>
<dbReference type="SMART" id="SM00464">
    <property type="entry name" value="LON"/>
    <property type="match status" value="1"/>
</dbReference>
<dbReference type="PANTHER" id="PTHR23327:SF5">
    <property type="entry name" value="LON PEPTIDASE N-TERMINAL DOMAIN AND RING FINGER PROTEIN 2"/>
    <property type="match status" value="1"/>
</dbReference>
<organism evidence="3 4">
    <name type="scientific">Ovis ammon polii</name>
    <dbReference type="NCBI Taxonomy" id="230172"/>
    <lineage>
        <taxon>Eukaryota</taxon>
        <taxon>Metazoa</taxon>
        <taxon>Chordata</taxon>
        <taxon>Craniata</taxon>
        <taxon>Vertebrata</taxon>
        <taxon>Euteleostomi</taxon>
        <taxon>Mammalia</taxon>
        <taxon>Eutheria</taxon>
        <taxon>Laurasiatheria</taxon>
        <taxon>Artiodactyla</taxon>
        <taxon>Ruminantia</taxon>
        <taxon>Pecora</taxon>
        <taxon>Bovidae</taxon>
        <taxon>Caprinae</taxon>
        <taxon>Ovis</taxon>
    </lineage>
</organism>
<feature type="region of interest" description="Disordered" evidence="1">
    <location>
        <begin position="208"/>
        <end position="229"/>
    </location>
</feature>
<dbReference type="Pfam" id="PF02190">
    <property type="entry name" value="LON_substr_bdg"/>
    <property type="match status" value="1"/>
</dbReference>
<evidence type="ECO:0000313" key="3">
    <source>
        <dbReference type="EMBL" id="KAI4546817.1"/>
    </source>
</evidence>
<evidence type="ECO:0000313" key="4">
    <source>
        <dbReference type="Proteomes" id="UP001214576"/>
    </source>
</evidence>
<gene>
    <name evidence="3" type="ORF">MG293_003372</name>
</gene>
<name>A0AAD4ULG4_OVIAM</name>